<name>A0A843X461_COLES</name>
<keyword evidence="2" id="KW-1185">Reference proteome</keyword>
<dbReference type="Proteomes" id="UP000652761">
    <property type="component" value="Unassembled WGS sequence"/>
</dbReference>
<reference evidence="1" key="1">
    <citation type="submission" date="2017-07" db="EMBL/GenBank/DDBJ databases">
        <title>Taro Niue Genome Assembly and Annotation.</title>
        <authorList>
            <person name="Atibalentja N."/>
            <person name="Keating K."/>
            <person name="Fields C.J."/>
        </authorList>
    </citation>
    <scope>NUCLEOTIDE SEQUENCE</scope>
    <source>
        <strain evidence="1">Niue_2</strain>
        <tissue evidence="1">Leaf</tissue>
    </source>
</reference>
<comment type="caution">
    <text evidence="1">The sequence shown here is derived from an EMBL/GenBank/DDBJ whole genome shotgun (WGS) entry which is preliminary data.</text>
</comment>
<dbReference type="EMBL" id="NMUH01006206">
    <property type="protein sequence ID" value="MQM14728.1"/>
    <property type="molecule type" value="Genomic_DNA"/>
</dbReference>
<evidence type="ECO:0000313" key="2">
    <source>
        <dbReference type="Proteomes" id="UP000652761"/>
    </source>
</evidence>
<dbReference type="AlphaFoldDB" id="A0A843X461"/>
<evidence type="ECO:0000313" key="1">
    <source>
        <dbReference type="EMBL" id="MQM14728.1"/>
    </source>
</evidence>
<accession>A0A843X461</accession>
<protein>
    <submittedName>
        <fullName evidence="1">Uncharacterized protein</fullName>
    </submittedName>
</protein>
<gene>
    <name evidence="1" type="ORF">Taro_047663</name>
</gene>
<sequence length="232" mass="24418">MCRHWPTALLGVSERGAMRACACWACLGYKPAVLVSMVVAPPVSLSPGARHLRACPRDRLLPLPGTPGPRASVLEGVSPGGGVASFPVGSECELQESVAVVAGCACFERGCCFTRAAVGFIFGLRIRSASLLELSRCLVCHVAALVECCDTCLWLLPALCYLVVNSGEVLPEFFSVGSGGGEVSEVVEALFRCGPASPSHCLTLRWFRSHVWRLGVGPQLGRAAVVCSCSLL</sequence>
<organism evidence="1 2">
    <name type="scientific">Colocasia esculenta</name>
    <name type="common">Wild taro</name>
    <name type="synonym">Arum esculentum</name>
    <dbReference type="NCBI Taxonomy" id="4460"/>
    <lineage>
        <taxon>Eukaryota</taxon>
        <taxon>Viridiplantae</taxon>
        <taxon>Streptophyta</taxon>
        <taxon>Embryophyta</taxon>
        <taxon>Tracheophyta</taxon>
        <taxon>Spermatophyta</taxon>
        <taxon>Magnoliopsida</taxon>
        <taxon>Liliopsida</taxon>
        <taxon>Araceae</taxon>
        <taxon>Aroideae</taxon>
        <taxon>Colocasieae</taxon>
        <taxon>Colocasia</taxon>
    </lineage>
</organism>
<proteinExistence type="predicted"/>